<keyword evidence="4" id="KW-1015">Disulfide bond</keyword>
<dbReference type="InterPro" id="IPR004799">
    <property type="entry name" value="Periplasmic_diS_OxRdtase_DsbE"/>
</dbReference>
<accession>A0ABT0E782</accession>
<evidence type="ECO:0000256" key="2">
    <source>
        <dbReference type="ARBA" id="ARBA00007758"/>
    </source>
</evidence>
<dbReference type="PANTHER" id="PTHR42852">
    <property type="entry name" value="THIOL:DISULFIDE INTERCHANGE PROTEIN DSBE"/>
    <property type="match status" value="1"/>
</dbReference>
<dbReference type="Pfam" id="PF08534">
    <property type="entry name" value="Redoxin"/>
    <property type="match status" value="1"/>
</dbReference>
<dbReference type="InterPro" id="IPR013766">
    <property type="entry name" value="Thioredoxin_domain"/>
</dbReference>
<comment type="caution">
    <text evidence="7">The sequence shown here is derived from an EMBL/GenBank/DDBJ whole genome shotgun (WGS) entry which is preliminary data.</text>
</comment>
<dbReference type="Gene3D" id="3.40.30.10">
    <property type="entry name" value="Glutaredoxin"/>
    <property type="match status" value="1"/>
</dbReference>
<dbReference type="PANTHER" id="PTHR42852:SF6">
    <property type="entry name" value="THIOL:DISULFIDE INTERCHANGE PROTEIN DSBE"/>
    <property type="match status" value="1"/>
</dbReference>
<evidence type="ECO:0000256" key="5">
    <source>
        <dbReference type="ARBA" id="ARBA00023284"/>
    </source>
</evidence>
<evidence type="ECO:0000313" key="7">
    <source>
        <dbReference type="EMBL" id="MCK0537684.1"/>
    </source>
</evidence>
<keyword evidence="5" id="KW-0676">Redox-active center</keyword>
<organism evidence="7 8">
    <name type="scientific">Alcanivorax quisquiliarum</name>
    <dbReference type="NCBI Taxonomy" id="2933565"/>
    <lineage>
        <taxon>Bacteria</taxon>
        <taxon>Pseudomonadati</taxon>
        <taxon>Pseudomonadota</taxon>
        <taxon>Gammaproteobacteria</taxon>
        <taxon>Oceanospirillales</taxon>
        <taxon>Alcanivoracaceae</taxon>
        <taxon>Alcanivorax</taxon>
    </lineage>
</organism>
<dbReference type="InterPro" id="IPR050553">
    <property type="entry name" value="Thioredoxin_ResA/DsbE_sf"/>
</dbReference>
<keyword evidence="8" id="KW-1185">Reference proteome</keyword>
<dbReference type="RefSeq" id="WP_246951520.1">
    <property type="nucleotide sequence ID" value="NZ_JALKII010000004.1"/>
</dbReference>
<proteinExistence type="inferred from homology"/>
<dbReference type="InterPro" id="IPR017937">
    <property type="entry name" value="Thioredoxin_CS"/>
</dbReference>
<dbReference type="Proteomes" id="UP001165524">
    <property type="component" value="Unassembled WGS sequence"/>
</dbReference>
<feature type="domain" description="Thioredoxin" evidence="6">
    <location>
        <begin position="35"/>
        <end position="172"/>
    </location>
</feature>
<dbReference type="PROSITE" id="PS00194">
    <property type="entry name" value="THIOREDOXIN_1"/>
    <property type="match status" value="1"/>
</dbReference>
<evidence type="ECO:0000256" key="3">
    <source>
        <dbReference type="ARBA" id="ARBA00022748"/>
    </source>
</evidence>
<name>A0ABT0E782_9GAMM</name>
<dbReference type="InterPro" id="IPR036249">
    <property type="entry name" value="Thioredoxin-like_sf"/>
</dbReference>
<gene>
    <name evidence="7" type="ORF">MU846_08170</name>
</gene>
<dbReference type="SUPFAM" id="SSF52833">
    <property type="entry name" value="Thioredoxin-like"/>
    <property type="match status" value="1"/>
</dbReference>
<sequence>MKRPIWALVPLLLLLGLVVMLYNGLGRDTETLPSQLVGQPMPPFQLPSLLGADSELDESLFRGRWMLLNVWATWCPTCYVEHPYFMQLAREGVAIVGLNYKDQDDKARQYLAELGNPYTHVVVDKRGTLAMDLGVYGAPETYLVNPEGKIMLRHAGEVNARVWAQKFAPLWPGREALEQDAGRDAHGGKAP</sequence>
<dbReference type="NCBIfam" id="TIGR00385">
    <property type="entry name" value="dsbE"/>
    <property type="match status" value="1"/>
</dbReference>
<evidence type="ECO:0000313" key="8">
    <source>
        <dbReference type="Proteomes" id="UP001165524"/>
    </source>
</evidence>
<reference evidence="7" key="1">
    <citation type="submission" date="2022-04" db="EMBL/GenBank/DDBJ databases">
        <title>Alcanivorax sp. CY1518 draft genome sequence.</title>
        <authorList>
            <person name="Zhao G."/>
            <person name="An M."/>
        </authorList>
    </citation>
    <scope>NUCLEOTIDE SEQUENCE</scope>
    <source>
        <strain evidence="7">CY1518</strain>
    </source>
</reference>
<evidence type="ECO:0000259" key="6">
    <source>
        <dbReference type="PROSITE" id="PS51352"/>
    </source>
</evidence>
<comment type="similarity">
    <text evidence="2">Belongs to the thioredoxin family. DsbE subfamily.</text>
</comment>
<evidence type="ECO:0000256" key="1">
    <source>
        <dbReference type="ARBA" id="ARBA00004383"/>
    </source>
</evidence>
<evidence type="ECO:0000256" key="4">
    <source>
        <dbReference type="ARBA" id="ARBA00023157"/>
    </source>
</evidence>
<dbReference type="InterPro" id="IPR013740">
    <property type="entry name" value="Redoxin"/>
</dbReference>
<dbReference type="PROSITE" id="PS51352">
    <property type="entry name" value="THIOREDOXIN_2"/>
    <property type="match status" value="1"/>
</dbReference>
<dbReference type="CDD" id="cd03010">
    <property type="entry name" value="TlpA_like_DsbE"/>
    <property type="match status" value="1"/>
</dbReference>
<protein>
    <submittedName>
        <fullName evidence="7">DsbE family thiol:disulfide interchange protein</fullName>
    </submittedName>
</protein>
<keyword evidence="3" id="KW-0201">Cytochrome c-type biogenesis</keyword>
<comment type="subcellular location">
    <subcellularLocation>
        <location evidence="1">Cell inner membrane</location>
        <topology evidence="1">Single-pass membrane protein</topology>
        <orientation evidence="1">Periplasmic side</orientation>
    </subcellularLocation>
</comment>
<dbReference type="EMBL" id="JALKII010000004">
    <property type="protein sequence ID" value="MCK0537684.1"/>
    <property type="molecule type" value="Genomic_DNA"/>
</dbReference>